<protein>
    <submittedName>
        <fullName evidence="1">Uncharacterized protein</fullName>
    </submittedName>
</protein>
<sequence length="100" mass="11115">MALVLLKNPQHRGPLLVWAIISESSDNASNNVAPQEFFQVHISSYNTRWTTRLTCAAHSLNLKVQNSASSQINMSTGELGTPIRARRAFKLPINSQIELL</sequence>
<keyword evidence="2" id="KW-1185">Reference proteome</keyword>
<dbReference type="AlphaFoldDB" id="A0AAD6S498"/>
<comment type="caution">
    <text evidence="1">The sequence shown here is derived from an EMBL/GenBank/DDBJ whole genome shotgun (WGS) entry which is preliminary data.</text>
</comment>
<dbReference type="Proteomes" id="UP001218188">
    <property type="component" value="Unassembled WGS sequence"/>
</dbReference>
<name>A0AAD6S498_9AGAR</name>
<gene>
    <name evidence="1" type="ORF">C8F04DRAFT_1196222</name>
</gene>
<dbReference type="EMBL" id="JARJCM010000251">
    <property type="protein sequence ID" value="KAJ7020803.1"/>
    <property type="molecule type" value="Genomic_DNA"/>
</dbReference>
<accession>A0AAD6S498</accession>
<reference evidence="1" key="1">
    <citation type="submission" date="2023-03" db="EMBL/GenBank/DDBJ databases">
        <title>Massive genome expansion in bonnet fungi (Mycena s.s.) driven by repeated elements and novel gene families across ecological guilds.</title>
        <authorList>
            <consortium name="Lawrence Berkeley National Laboratory"/>
            <person name="Harder C.B."/>
            <person name="Miyauchi S."/>
            <person name="Viragh M."/>
            <person name="Kuo A."/>
            <person name="Thoen E."/>
            <person name="Andreopoulos B."/>
            <person name="Lu D."/>
            <person name="Skrede I."/>
            <person name="Drula E."/>
            <person name="Henrissat B."/>
            <person name="Morin E."/>
            <person name="Kohler A."/>
            <person name="Barry K."/>
            <person name="LaButti K."/>
            <person name="Morin E."/>
            <person name="Salamov A."/>
            <person name="Lipzen A."/>
            <person name="Mereny Z."/>
            <person name="Hegedus B."/>
            <person name="Baldrian P."/>
            <person name="Stursova M."/>
            <person name="Weitz H."/>
            <person name="Taylor A."/>
            <person name="Grigoriev I.V."/>
            <person name="Nagy L.G."/>
            <person name="Martin F."/>
            <person name="Kauserud H."/>
        </authorList>
    </citation>
    <scope>NUCLEOTIDE SEQUENCE</scope>
    <source>
        <strain evidence="1">CBHHK200</strain>
    </source>
</reference>
<evidence type="ECO:0000313" key="2">
    <source>
        <dbReference type="Proteomes" id="UP001218188"/>
    </source>
</evidence>
<proteinExistence type="predicted"/>
<organism evidence="1 2">
    <name type="scientific">Mycena alexandri</name>
    <dbReference type="NCBI Taxonomy" id="1745969"/>
    <lineage>
        <taxon>Eukaryota</taxon>
        <taxon>Fungi</taxon>
        <taxon>Dikarya</taxon>
        <taxon>Basidiomycota</taxon>
        <taxon>Agaricomycotina</taxon>
        <taxon>Agaricomycetes</taxon>
        <taxon>Agaricomycetidae</taxon>
        <taxon>Agaricales</taxon>
        <taxon>Marasmiineae</taxon>
        <taxon>Mycenaceae</taxon>
        <taxon>Mycena</taxon>
    </lineage>
</organism>
<evidence type="ECO:0000313" key="1">
    <source>
        <dbReference type="EMBL" id="KAJ7020803.1"/>
    </source>
</evidence>